<evidence type="ECO:0000313" key="4">
    <source>
        <dbReference type="Proteomes" id="UP001331936"/>
    </source>
</evidence>
<dbReference type="Proteomes" id="UP001331936">
    <property type="component" value="Unassembled WGS sequence"/>
</dbReference>
<evidence type="ECO:0000259" key="2">
    <source>
        <dbReference type="Pfam" id="PF02371"/>
    </source>
</evidence>
<dbReference type="InterPro" id="IPR002525">
    <property type="entry name" value="Transp_IS110-like_N"/>
</dbReference>
<dbReference type="Pfam" id="PF02371">
    <property type="entry name" value="Transposase_20"/>
    <property type="match status" value="1"/>
</dbReference>
<feature type="domain" description="Transposase IS116/IS110/IS902 C-terminal" evidence="2">
    <location>
        <begin position="227"/>
        <end position="298"/>
    </location>
</feature>
<dbReference type="RefSeq" id="WP_330152261.1">
    <property type="nucleotide sequence ID" value="NZ_JAUZMZ010000058.1"/>
</dbReference>
<feature type="domain" description="Transposase IS110-like N-terminal" evidence="1">
    <location>
        <begin position="8"/>
        <end position="151"/>
    </location>
</feature>
<dbReference type="PANTHER" id="PTHR33055:SF3">
    <property type="entry name" value="PUTATIVE TRANSPOSASE FOR IS117-RELATED"/>
    <property type="match status" value="1"/>
</dbReference>
<protein>
    <submittedName>
        <fullName evidence="3">IS110 family transposase</fullName>
    </submittedName>
</protein>
<dbReference type="InterPro" id="IPR003346">
    <property type="entry name" value="Transposase_20"/>
</dbReference>
<comment type="caution">
    <text evidence="3">The sequence shown here is derived from an EMBL/GenBank/DDBJ whole genome shotgun (WGS) entry which is preliminary data.</text>
</comment>
<dbReference type="EMBL" id="JAUZMZ010000058">
    <property type="protein sequence ID" value="MEE2032840.1"/>
    <property type="molecule type" value="Genomic_DNA"/>
</dbReference>
<gene>
    <name evidence="3" type="ORF">Q8814_12065</name>
</gene>
<proteinExistence type="predicted"/>
<accession>A0ABU7JS28</accession>
<organism evidence="3 4">
    <name type="scientific">Rhodococcus chondri</name>
    <dbReference type="NCBI Taxonomy" id="3065941"/>
    <lineage>
        <taxon>Bacteria</taxon>
        <taxon>Bacillati</taxon>
        <taxon>Actinomycetota</taxon>
        <taxon>Actinomycetes</taxon>
        <taxon>Mycobacteriales</taxon>
        <taxon>Nocardiaceae</taxon>
        <taxon>Rhodococcus</taxon>
    </lineage>
</organism>
<keyword evidence="4" id="KW-1185">Reference proteome</keyword>
<sequence length="363" mass="40229">MFTERTSVGLDVHARSVAAAAIDSVTGRVFQTKLTPSYEHIRSWLTDLPGPAAVVYEAGPTGFGLYRDLSAAGIRCEVAAPSKLHKPAGDRVKTDARDALHLARLLRLDEVTSVSIPTVDQEAARDLVRAREDCRGDLMRARHRLSKLLLRHGLVYYGGAAWTGAHDRWLRTEATSQLTSPATRMAFDADYEHVLTMQARRRRLDTAIEEMAAASEFTPIVRRMCCLRGVATLTGFALAVEIGDWTRFTGNTIGSFVGLVPSEYSSGSSRVQGSITKTGNTHARRLLVEAAWHHRPRYRVGAVMRSRWDQAPAAARVRGDEGNRRLHGRWVGFLERRKRPVTANVAIARELAGWCWSLAVMDC</sequence>
<name>A0ABU7JS28_9NOCA</name>
<dbReference type="PANTHER" id="PTHR33055">
    <property type="entry name" value="TRANSPOSASE FOR INSERTION SEQUENCE ELEMENT IS1111A"/>
    <property type="match status" value="1"/>
</dbReference>
<evidence type="ECO:0000313" key="3">
    <source>
        <dbReference type="EMBL" id="MEE2032840.1"/>
    </source>
</evidence>
<reference evidence="3 4" key="1">
    <citation type="submission" date="2023-08" db="EMBL/GenBank/DDBJ databases">
        <authorList>
            <person name="Girao M."/>
            <person name="Carvalho M.F."/>
        </authorList>
    </citation>
    <scope>NUCLEOTIDE SEQUENCE [LARGE SCALE GENOMIC DNA]</scope>
    <source>
        <strain evidence="3 4">CC-R104</strain>
    </source>
</reference>
<dbReference type="NCBIfam" id="NF033542">
    <property type="entry name" value="transpos_IS110"/>
    <property type="match status" value="1"/>
</dbReference>
<dbReference type="Pfam" id="PF01548">
    <property type="entry name" value="DEDD_Tnp_IS110"/>
    <property type="match status" value="1"/>
</dbReference>
<dbReference type="InterPro" id="IPR047650">
    <property type="entry name" value="Transpos_IS110"/>
</dbReference>
<evidence type="ECO:0000259" key="1">
    <source>
        <dbReference type="Pfam" id="PF01548"/>
    </source>
</evidence>